<feature type="transmembrane region" description="Helical" evidence="1">
    <location>
        <begin position="6"/>
        <end position="27"/>
    </location>
</feature>
<dbReference type="SMART" id="SM00460">
    <property type="entry name" value="TGc"/>
    <property type="match status" value="1"/>
</dbReference>
<protein>
    <submittedName>
        <fullName evidence="3">Transglutaminase-like superfamily protein</fullName>
    </submittedName>
</protein>
<feature type="transmembrane region" description="Helical" evidence="1">
    <location>
        <begin position="90"/>
        <end position="113"/>
    </location>
</feature>
<dbReference type="PANTHER" id="PTHR33490">
    <property type="entry name" value="BLR5614 PROTEIN-RELATED"/>
    <property type="match status" value="1"/>
</dbReference>
<dbReference type="AlphaFoldDB" id="A0A1M5Z9S2"/>
<dbReference type="Proteomes" id="UP000183995">
    <property type="component" value="Unassembled WGS sequence"/>
</dbReference>
<evidence type="ECO:0000313" key="4">
    <source>
        <dbReference type="Proteomes" id="UP000183995"/>
    </source>
</evidence>
<dbReference type="InterPro" id="IPR038765">
    <property type="entry name" value="Papain-like_cys_pep_sf"/>
</dbReference>
<sequence length="388" mass="42923">MPLLDHINFITVFLIGVFLLPIAAGLLRPLTGNRIYSSFNTTISAVLVIVSAVLSVCVTELLFSDGGDNPLGNLFKGIPVVWYSIISQDVLVYVLLILILLVAFNGLFQLLLIPLNKKVIYPVSDRLGKALDSMNKVAARIIGGLWQLPKSAWLVLVFALLFNFYSMLSSNASLDSYINNSAAYRLIDNTAVQPIISSEAARQIPAFIDKTVDKAVECLSPEGRKLLIKVYINGVTVDDAIASSPDIDNVAIELVGAENDRYLMAEKLYDWVVENISYDNQKADALLTDAFASPSGAVVAFSEKTGVCFDKASLYVAMCRAVGVQVRLITGCAFNGADWLDHSWNEIYYDKQDRWVNVDTTFGSKDRSYFDNSGFWDDHKDREVQGEW</sequence>
<dbReference type="PANTHER" id="PTHR33490:SF3">
    <property type="entry name" value="CONSERVED INTEGRAL MEMBRANE PROTEIN"/>
    <property type="match status" value="1"/>
</dbReference>
<dbReference type="RefSeq" id="WP_073081813.1">
    <property type="nucleotide sequence ID" value="NZ_FQXV01000015.1"/>
</dbReference>
<reference evidence="3 4" key="1">
    <citation type="submission" date="2016-11" db="EMBL/GenBank/DDBJ databases">
        <authorList>
            <person name="Jaros S."/>
            <person name="Januszkiewicz K."/>
            <person name="Wedrychowicz H."/>
        </authorList>
    </citation>
    <scope>NUCLEOTIDE SEQUENCE [LARGE SCALE GENOMIC DNA]</scope>
    <source>
        <strain evidence="3 4">DSM 10068</strain>
    </source>
</reference>
<dbReference type="Gene3D" id="3.10.620.30">
    <property type="match status" value="1"/>
</dbReference>
<dbReference type="InterPro" id="IPR002931">
    <property type="entry name" value="Transglutaminase-like"/>
</dbReference>
<proteinExistence type="predicted"/>
<evidence type="ECO:0000256" key="1">
    <source>
        <dbReference type="SAM" id="Phobius"/>
    </source>
</evidence>
<dbReference type="STRING" id="1123282.SAMN02745823_03428"/>
<dbReference type="SUPFAM" id="SSF54001">
    <property type="entry name" value="Cysteine proteinases"/>
    <property type="match status" value="1"/>
</dbReference>
<keyword evidence="1" id="KW-1133">Transmembrane helix</keyword>
<dbReference type="EMBL" id="FQXV01000015">
    <property type="protein sequence ID" value="SHI20959.1"/>
    <property type="molecule type" value="Genomic_DNA"/>
</dbReference>
<name>A0A1M5Z9S2_9FIRM</name>
<dbReference type="OrthoDB" id="1817605at2"/>
<evidence type="ECO:0000259" key="2">
    <source>
        <dbReference type="SMART" id="SM00460"/>
    </source>
</evidence>
<dbReference type="Pfam" id="PF01841">
    <property type="entry name" value="Transglut_core"/>
    <property type="match status" value="1"/>
</dbReference>
<feature type="transmembrane region" description="Helical" evidence="1">
    <location>
        <begin position="39"/>
        <end position="63"/>
    </location>
</feature>
<feature type="domain" description="Transglutaminase-like" evidence="2">
    <location>
        <begin position="300"/>
        <end position="362"/>
    </location>
</feature>
<feature type="transmembrane region" description="Helical" evidence="1">
    <location>
        <begin position="151"/>
        <end position="168"/>
    </location>
</feature>
<keyword evidence="4" id="KW-1185">Reference proteome</keyword>
<gene>
    <name evidence="3" type="ORF">SAMN02745823_03428</name>
</gene>
<accession>A0A1M5Z9S2</accession>
<keyword evidence="1" id="KW-0812">Transmembrane</keyword>
<evidence type="ECO:0000313" key="3">
    <source>
        <dbReference type="EMBL" id="SHI20959.1"/>
    </source>
</evidence>
<keyword evidence="1" id="KW-0472">Membrane</keyword>
<organism evidence="3 4">
    <name type="scientific">Sporobacter termitidis DSM 10068</name>
    <dbReference type="NCBI Taxonomy" id="1123282"/>
    <lineage>
        <taxon>Bacteria</taxon>
        <taxon>Bacillati</taxon>
        <taxon>Bacillota</taxon>
        <taxon>Clostridia</taxon>
        <taxon>Eubacteriales</taxon>
        <taxon>Oscillospiraceae</taxon>
        <taxon>Sporobacter</taxon>
    </lineage>
</organism>